<evidence type="ECO:0000256" key="7">
    <source>
        <dbReference type="ARBA" id="ARBA00023136"/>
    </source>
</evidence>
<dbReference type="PIRSF" id="PIRSF004846">
    <property type="entry name" value="ModA"/>
    <property type="match status" value="1"/>
</dbReference>
<keyword evidence="5 13" id="KW-0479">Metal-binding</keyword>
<dbReference type="EMBL" id="QOCE01000013">
    <property type="protein sequence ID" value="RBW58641.1"/>
    <property type="molecule type" value="Genomic_DNA"/>
</dbReference>
<protein>
    <recommendedName>
        <fullName evidence="11">Molybdate-binding protein ModA</fullName>
    </recommendedName>
    <alternativeName>
        <fullName evidence="12">Molybdate/tungstate-binding protein ModA</fullName>
    </alternativeName>
</protein>
<feature type="binding site" evidence="13">
    <location>
        <position position="163"/>
    </location>
    <ligand>
        <name>molybdate</name>
        <dbReference type="ChEBI" id="CHEBI:36264"/>
    </ligand>
</feature>
<dbReference type="SUPFAM" id="SSF53850">
    <property type="entry name" value="Periplasmic binding protein-like II"/>
    <property type="match status" value="1"/>
</dbReference>
<keyword evidence="6" id="KW-0732">Signal</keyword>
<dbReference type="Pfam" id="PF13531">
    <property type="entry name" value="SBP_bac_11"/>
    <property type="match status" value="1"/>
</dbReference>
<evidence type="ECO:0000256" key="3">
    <source>
        <dbReference type="ARBA" id="ARBA00022448"/>
    </source>
</evidence>
<dbReference type="PANTHER" id="PTHR30632:SF17">
    <property type="entry name" value="MOLYBDATE-BINDING PROTEIN MODA"/>
    <property type="match status" value="1"/>
</dbReference>
<organism evidence="14 15">
    <name type="scientific">Phaeobacter gallaeciensis</name>
    <dbReference type="NCBI Taxonomy" id="60890"/>
    <lineage>
        <taxon>Bacteria</taxon>
        <taxon>Pseudomonadati</taxon>
        <taxon>Pseudomonadota</taxon>
        <taxon>Alphaproteobacteria</taxon>
        <taxon>Rhodobacterales</taxon>
        <taxon>Roseobacteraceae</taxon>
        <taxon>Phaeobacter</taxon>
    </lineage>
</organism>
<accession>A0A366X4R3</accession>
<feature type="binding site" evidence="13">
    <location>
        <position position="181"/>
    </location>
    <ligand>
        <name>molybdate</name>
        <dbReference type="ChEBI" id="CHEBI:36264"/>
    </ligand>
</feature>
<name>A0A366X4R3_9RHOB</name>
<feature type="binding site" evidence="13">
    <location>
        <position position="26"/>
    </location>
    <ligand>
        <name>molybdate</name>
        <dbReference type="ChEBI" id="CHEBI:36264"/>
    </ligand>
</feature>
<evidence type="ECO:0000313" key="15">
    <source>
        <dbReference type="Proteomes" id="UP000252706"/>
    </source>
</evidence>
<dbReference type="NCBIfam" id="TIGR01256">
    <property type="entry name" value="modA"/>
    <property type="match status" value="1"/>
</dbReference>
<evidence type="ECO:0000256" key="8">
    <source>
        <dbReference type="ARBA" id="ARBA00023245"/>
    </source>
</evidence>
<evidence type="ECO:0000313" key="14">
    <source>
        <dbReference type="EMBL" id="RBW58641.1"/>
    </source>
</evidence>
<evidence type="ECO:0000256" key="13">
    <source>
        <dbReference type="PIRSR" id="PIRSR004846-1"/>
    </source>
</evidence>
<keyword evidence="4" id="KW-1003">Cell membrane</keyword>
<comment type="subcellular location">
    <subcellularLocation>
        <location evidence="1">Cell membrane</location>
    </subcellularLocation>
</comment>
<dbReference type="AlphaFoldDB" id="A0A366X4R3"/>
<evidence type="ECO:0000256" key="11">
    <source>
        <dbReference type="ARBA" id="ARBA00073171"/>
    </source>
</evidence>
<dbReference type="GO" id="GO:0046872">
    <property type="term" value="F:metal ion binding"/>
    <property type="evidence" value="ECO:0007669"/>
    <property type="project" value="UniProtKB-KW"/>
</dbReference>
<dbReference type="GO" id="GO:0005886">
    <property type="term" value="C:plasma membrane"/>
    <property type="evidence" value="ECO:0007669"/>
    <property type="project" value="UniProtKB-SubCell"/>
</dbReference>
<dbReference type="InterPro" id="IPR050682">
    <property type="entry name" value="ModA/WtpA"/>
</dbReference>
<feature type="binding site" evidence="13">
    <location>
        <position position="53"/>
    </location>
    <ligand>
        <name>molybdate</name>
        <dbReference type="ChEBI" id="CHEBI:36264"/>
    </ligand>
</feature>
<dbReference type="GO" id="GO:0030288">
    <property type="term" value="C:outer membrane-bounded periplasmic space"/>
    <property type="evidence" value="ECO:0007669"/>
    <property type="project" value="TreeGrafter"/>
</dbReference>
<keyword evidence="13" id="KW-0500">Molybdenum</keyword>
<dbReference type="PANTHER" id="PTHR30632">
    <property type="entry name" value="MOLYBDATE-BINDING PERIPLASMIC PROTEIN"/>
    <property type="match status" value="1"/>
</dbReference>
<dbReference type="Gene3D" id="3.40.190.10">
    <property type="entry name" value="Periplasmic binding protein-like II"/>
    <property type="match status" value="2"/>
</dbReference>
<evidence type="ECO:0000256" key="9">
    <source>
        <dbReference type="ARBA" id="ARBA00056002"/>
    </source>
</evidence>
<proteinExistence type="inferred from homology"/>
<dbReference type="GO" id="GO:0015689">
    <property type="term" value="P:molybdate ion transport"/>
    <property type="evidence" value="ECO:0007669"/>
    <property type="project" value="InterPro"/>
</dbReference>
<gene>
    <name evidence="14" type="primary">modA</name>
    <name evidence="14" type="ORF">DS909_06615</name>
</gene>
<evidence type="ECO:0000256" key="6">
    <source>
        <dbReference type="ARBA" id="ARBA00022729"/>
    </source>
</evidence>
<feature type="binding site" evidence="13">
    <location>
        <position position="136"/>
    </location>
    <ligand>
        <name>molybdate</name>
        <dbReference type="ChEBI" id="CHEBI:36264"/>
    </ligand>
</feature>
<reference evidence="14 15" key="1">
    <citation type="submission" date="2018-07" db="EMBL/GenBank/DDBJ databases">
        <title>Modular assembly of carbohydrate-degrading microbial communities in the ocean.</title>
        <authorList>
            <person name="Enke T.N."/>
            <person name="Datta M.S."/>
            <person name="Schwartzman J.A."/>
            <person name="Cermak N."/>
            <person name="Schmitz D.A."/>
            <person name="Barrere J."/>
            <person name="Cordero O.X."/>
        </authorList>
    </citation>
    <scope>NUCLEOTIDE SEQUENCE [LARGE SCALE GENOMIC DNA]</scope>
    <source>
        <strain evidence="14 15">C3M10</strain>
    </source>
</reference>
<evidence type="ECO:0000256" key="5">
    <source>
        <dbReference type="ARBA" id="ARBA00022723"/>
    </source>
</evidence>
<keyword evidence="7" id="KW-0472">Membrane</keyword>
<evidence type="ECO:0000256" key="10">
    <source>
        <dbReference type="ARBA" id="ARBA00062515"/>
    </source>
</evidence>
<comment type="caution">
    <text evidence="14">The sequence shown here is derived from an EMBL/GenBank/DDBJ whole genome shotgun (WGS) entry which is preliminary data.</text>
</comment>
<keyword evidence="8" id="KW-0826">Tungsten</keyword>
<evidence type="ECO:0000256" key="4">
    <source>
        <dbReference type="ARBA" id="ARBA00022475"/>
    </source>
</evidence>
<comment type="function">
    <text evidence="9">Involved in the transport of molybdenum into the cell. Part of the binding-protein-dependent transport system ModABCD.</text>
</comment>
<dbReference type="OrthoDB" id="9785015at2"/>
<dbReference type="InterPro" id="IPR005950">
    <property type="entry name" value="ModA"/>
</dbReference>
<evidence type="ECO:0000256" key="1">
    <source>
        <dbReference type="ARBA" id="ARBA00004236"/>
    </source>
</evidence>
<evidence type="ECO:0000256" key="12">
    <source>
        <dbReference type="ARBA" id="ARBA00078141"/>
    </source>
</evidence>
<dbReference type="GO" id="GO:0030973">
    <property type="term" value="F:molybdate ion binding"/>
    <property type="evidence" value="ECO:0007669"/>
    <property type="project" value="TreeGrafter"/>
</dbReference>
<comment type="similarity">
    <text evidence="2">Belongs to the bacterial solute-binding protein ModA family.</text>
</comment>
<sequence>MFSCAILFGGQSALAQQPVVVFAAASLKTALDEIALQYQEQSTHSIHISYAGSSALARQIQYGAPAELFISANSAWMDTLEQSGLIEERSRVDLLRNRLALVGSVTAPEPFDITTDLKTELGTERLALALVDAVPAGIYAKAALQSLGMWDSIKTQIAQTDNVRAALRLVAIGETALGIVYDTDHRADDQVKVLYLFTESSHPPILYPAASISDQATDAGRAFLQYLQGPDSTAVFQAHGFITVGDEQ</sequence>
<evidence type="ECO:0000256" key="2">
    <source>
        <dbReference type="ARBA" id="ARBA00009175"/>
    </source>
</evidence>
<comment type="subunit">
    <text evidence="10">The complex is composed of two ATP-binding proteins (ModC), two transmembrane proteins (ModB) and a solute-binding protein (ModA).</text>
</comment>
<dbReference type="FunFam" id="3.40.190.10:FF:000030">
    <property type="entry name" value="Molybdate ABC transporter substrate-binding protein"/>
    <property type="match status" value="1"/>
</dbReference>
<keyword evidence="3" id="KW-0813">Transport</keyword>
<dbReference type="Proteomes" id="UP000252706">
    <property type="component" value="Unassembled WGS sequence"/>
</dbReference>